<dbReference type="InterPro" id="IPR009050">
    <property type="entry name" value="Globin-like_sf"/>
</dbReference>
<dbReference type="PRINTS" id="PR00260">
    <property type="entry name" value="CHEMTRNSDUCR"/>
</dbReference>
<evidence type="ECO:0008006" key="9">
    <source>
        <dbReference type="Google" id="ProtNLM"/>
    </source>
</evidence>
<dbReference type="GO" id="GO:0019825">
    <property type="term" value="F:oxygen binding"/>
    <property type="evidence" value="ECO:0007669"/>
    <property type="project" value="InterPro"/>
</dbReference>
<keyword evidence="2" id="KW-0145">Chemotaxis</keyword>
<proteinExistence type="inferred from homology"/>
<dbReference type="PANTHER" id="PTHR43531">
    <property type="entry name" value="PROTEIN ICFG"/>
    <property type="match status" value="1"/>
</dbReference>
<dbReference type="PROSITE" id="PS50111">
    <property type="entry name" value="CHEMOTAXIS_TRANSDUC_2"/>
    <property type="match status" value="1"/>
</dbReference>
<evidence type="ECO:0000256" key="4">
    <source>
        <dbReference type="PROSITE-ProRule" id="PRU00284"/>
    </source>
</evidence>
<gene>
    <name evidence="8" type="ORF">ENJ10_00695</name>
</gene>
<evidence type="ECO:0000256" key="2">
    <source>
        <dbReference type="ARBA" id="ARBA00022500"/>
    </source>
</evidence>
<dbReference type="SMART" id="SM00283">
    <property type="entry name" value="MA"/>
    <property type="match status" value="1"/>
</dbReference>
<dbReference type="CDD" id="cd11386">
    <property type="entry name" value="MCP_signal"/>
    <property type="match status" value="1"/>
</dbReference>
<dbReference type="InterPro" id="IPR003660">
    <property type="entry name" value="HAMP_dom"/>
</dbReference>
<dbReference type="SUPFAM" id="SSF58104">
    <property type="entry name" value="Methyl-accepting chemotaxis protein (MCP) signaling domain"/>
    <property type="match status" value="1"/>
</dbReference>
<dbReference type="InterPro" id="IPR039379">
    <property type="entry name" value="Protoglobin_sensor_dom"/>
</dbReference>
<dbReference type="Gene3D" id="1.10.490.10">
    <property type="entry name" value="Globins"/>
    <property type="match status" value="1"/>
</dbReference>
<keyword evidence="4" id="KW-0807">Transducer</keyword>
<dbReference type="GO" id="GO:0006935">
    <property type="term" value="P:chemotaxis"/>
    <property type="evidence" value="ECO:0007669"/>
    <property type="project" value="UniProtKB-KW"/>
</dbReference>
<dbReference type="InterPro" id="IPR051310">
    <property type="entry name" value="MCP_chemotaxis"/>
</dbReference>
<comment type="caution">
    <text evidence="8">The sequence shown here is derived from an EMBL/GenBank/DDBJ whole genome shotgun (WGS) entry which is preliminary data.</text>
</comment>
<dbReference type="Proteomes" id="UP000886005">
    <property type="component" value="Unassembled WGS sequence"/>
</dbReference>
<dbReference type="GO" id="GO:0004888">
    <property type="term" value="F:transmembrane signaling receptor activity"/>
    <property type="evidence" value="ECO:0007669"/>
    <property type="project" value="InterPro"/>
</dbReference>
<dbReference type="SUPFAM" id="SSF46458">
    <property type="entry name" value="Globin-like"/>
    <property type="match status" value="1"/>
</dbReference>
<dbReference type="PANTHER" id="PTHR43531:SF11">
    <property type="entry name" value="METHYL-ACCEPTING CHEMOTAXIS PROTEIN 3"/>
    <property type="match status" value="1"/>
</dbReference>
<evidence type="ECO:0000313" key="8">
    <source>
        <dbReference type="EMBL" id="HED09181.1"/>
    </source>
</evidence>
<dbReference type="GO" id="GO:0007165">
    <property type="term" value="P:signal transduction"/>
    <property type="evidence" value="ECO:0007669"/>
    <property type="project" value="UniProtKB-KW"/>
</dbReference>
<feature type="domain" description="Methyl-accepting transducer" evidence="6">
    <location>
        <begin position="311"/>
        <end position="540"/>
    </location>
</feature>
<dbReference type="InterPro" id="IPR044398">
    <property type="entry name" value="Globin-sensor_dom"/>
</dbReference>
<evidence type="ECO:0000259" key="7">
    <source>
        <dbReference type="PROSITE" id="PS50885"/>
    </source>
</evidence>
<dbReference type="PROSITE" id="PS50885">
    <property type="entry name" value="HAMP"/>
    <property type="match status" value="1"/>
</dbReference>
<comment type="subcellular location">
    <subcellularLocation>
        <location evidence="1">Membrane</location>
    </subcellularLocation>
</comment>
<evidence type="ECO:0000259" key="6">
    <source>
        <dbReference type="PROSITE" id="PS50111"/>
    </source>
</evidence>
<reference evidence="8" key="1">
    <citation type="journal article" date="2020" name="mSystems">
        <title>Genome- and Community-Level Interaction Insights into Carbon Utilization and Element Cycling Functions of Hydrothermarchaeota in Hydrothermal Sediment.</title>
        <authorList>
            <person name="Zhou Z."/>
            <person name="Liu Y."/>
            <person name="Xu W."/>
            <person name="Pan J."/>
            <person name="Luo Z.H."/>
            <person name="Li M."/>
        </authorList>
    </citation>
    <scope>NUCLEOTIDE SEQUENCE [LARGE SCALE GENOMIC DNA]</scope>
    <source>
        <strain evidence="8">HyVt-456</strain>
    </source>
</reference>
<dbReference type="GO" id="GO:0016020">
    <property type="term" value="C:membrane"/>
    <property type="evidence" value="ECO:0007669"/>
    <property type="project" value="UniProtKB-SubCell"/>
</dbReference>
<sequence>MFSFFKNKSPALPPDSTAAGFTEVKLRRRKRTYPPGRITVSDAEIREEIKFLGLSEHDLGVVSAWKDVAMENMEELIDAFYGHVQKFPKTKDILNKHSSVERQRPLLTRYVQTLFSGIIDDDYLESRKRVGIVHERIDLSSTYYIAMYETIRSVFIGTLKDICASEEEIQDFSESFNRLIQVDTALTIRAFNTARLEKVECERTKQAELLRNLKNEVLNISESAHKGRLSERIDSQKYEEEVREVLDSLNEMMDVILKPVNEALTVLKEMARGNLDVRMRGDYQGDHQQLQQALNTTIDKQNELLWSISSAVKQVASGSSQVSDVSQSLSQSTTEQASSLQEITASLTEIDGQVHQNADNSEQAHKLSRETQQKGEQGKERMARMSEAMDEVKKSSDQIGKIIKVIDEIAFQTNLLALNAAVEAARAGVHGKGFAVVAEEVRNLAQRSARAAKETTELIEGNNDKVNNGIRFAGETSVVFNEIVSAIDKISVLIDEISMASREQSQGLKEMNAGLSQIDRVTQDNTALSEESAAAAEQLSSQAEELKNLVSRFRLGKGHASRGEDERSTTIFEYN</sequence>
<evidence type="ECO:0000256" key="3">
    <source>
        <dbReference type="ARBA" id="ARBA00029447"/>
    </source>
</evidence>
<dbReference type="Pfam" id="PF00015">
    <property type="entry name" value="MCPsignal"/>
    <property type="match status" value="1"/>
</dbReference>
<protein>
    <recommendedName>
        <fullName evidence="9">Globin-coupled sensor protein</fullName>
    </recommendedName>
</protein>
<dbReference type="InterPro" id="IPR004090">
    <property type="entry name" value="Chemotax_Me-accpt_rcpt"/>
</dbReference>
<dbReference type="InterPro" id="IPR012292">
    <property type="entry name" value="Globin/Proto"/>
</dbReference>
<evidence type="ECO:0000256" key="5">
    <source>
        <dbReference type="SAM" id="MobiDB-lite"/>
    </source>
</evidence>
<feature type="domain" description="HAMP" evidence="7">
    <location>
        <begin position="254"/>
        <end position="306"/>
    </location>
</feature>
<dbReference type="GO" id="GO:0020037">
    <property type="term" value="F:heme binding"/>
    <property type="evidence" value="ECO:0007669"/>
    <property type="project" value="InterPro"/>
</dbReference>
<dbReference type="CDD" id="cd01068">
    <property type="entry name" value="globin_sensor"/>
    <property type="match status" value="1"/>
</dbReference>
<dbReference type="AlphaFoldDB" id="A0A7V1PTU6"/>
<evidence type="ECO:0000256" key="1">
    <source>
        <dbReference type="ARBA" id="ARBA00004370"/>
    </source>
</evidence>
<dbReference type="FunFam" id="1.10.287.950:FF:000001">
    <property type="entry name" value="Methyl-accepting chemotaxis sensory transducer"/>
    <property type="match status" value="1"/>
</dbReference>
<feature type="region of interest" description="Disordered" evidence="5">
    <location>
        <begin position="356"/>
        <end position="391"/>
    </location>
</feature>
<comment type="similarity">
    <text evidence="3">Belongs to the methyl-accepting chemotaxis (MCP) protein family.</text>
</comment>
<feature type="compositionally biased region" description="Basic and acidic residues" evidence="5">
    <location>
        <begin position="362"/>
        <end position="384"/>
    </location>
</feature>
<dbReference type="Gene3D" id="1.10.287.950">
    <property type="entry name" value="Methyl-accepting chemotaxis protein"/>
    <property type="match status" value="1"/>
</dbReference>
<dbReference type="EMBL" id="DRLD01000021">
    <property type="protein sequence ID" value="HED09181.1"/>
    <property type="molecule type" value="Genomic_DNA"/>
</dbReference>
<dbReference type="Pfam" id="PF11563">
    <property type="entry name" value="Protoglobin"/>
    <property type="match status" value="1"/>
</dbReference>
<dbReference type="InterPro" id="IPR004089">
    <property type="entry name" value="MCPsignal_dom"/>
</dbReference>
<dbReference type="Pfam" id="PF18947">
    <property type="entry name" value="HAMP_2"/>
    <property type="match status" value="1"/>
</dbReference>
<accession>A0A7V1PTU6</accession>
<organism evidence="8">
    <name type="scientific">Caldithrix abyssi</name>
    <dbReference type="NCBI Taxonomy" id="187145"/>
    <lineage>
        <taxon>Bacteria</taxon>
        <taxon>Pseudomonadati</taxon>
        <taxon>Calditrichota</taxon>
        <taxon>Calditrichia</taxon>
        <taxon>Calditrichales</taxon>
        <taxon>Calditrichaceae</taxon>
        <taxon>Caldithrix</taxon>
    </lineage>
</organism>
<name>A0A7V1PTU6_CALAY</name>